<feature type="compositionally biased region" description="Basic residues" evidence="1">
    <location>
        <begin position="112"/>
        <end position="123"/>
    </location>
</feature>
<evidence type="ECO:0000256" key="1">
    <source>
        <dbReference type="SAM" id="MobiDB-lite"/>
    </source>
</evidence>
<dbReference type="EMBL" id="CP027850">
    <property type="protein sequence ID" value="AVQ01974.1"/>
    <property type="molecule type" value="Genomic_DNA"/>
</dbReference>
<proteinExistence type="predicted"/>
<name>A0ABM6TFQ2_9CAUL</name>
<sequence>MVDGIVPSERRDRLVAHQAADPDSLAVRRFDMVLRGERKTAFSTSEIDGALSLPSLIRAQPFTSPVMLAVFGDEAPLDAALRFESPPVASAGGRRGDRPAVSRADHRDLPRSPRRRNLGRIRRSAANTAFTEAAEVMAELAE</sequence>
<evidence type="ECO:0000313" key="3">
    <source>
        <dbReference type="Proteomes" id="UP000240527"/>
    </source>
</evidence>
<reference evidence="2 3" key="1">
    <citation type="journal article" date="2015" name="Biotechnol. Bioeng.">
        <title>Genome sequence and phenotypic characterization of Caulobacter segnis.</title>
        <authorList>
            <person name="Patel S."/>
            <person name="Fletcher B."/>
            <person name="Scott D.C."/>
            <person name="Ely B."/>
        </authorList>
    </citation>
    <scope>NUCLEOTIDE SEQUENCE [LARGE SCALE GENOMIC DNA]</scope>
    <source>
        <strain evidence="2 3">TK0059</strain>
    </source>
</reference>
<protein>
    <submittedName>
        <fullName evidence="2">Uncharacterized protein</fullName>
    </submittedName>
</protein>
<gene>
    <name evidence="2" type="ORF">B7G68_09020</name>
</gene>
<feature type="compositionally biased region" description="Basic and acidic residues" evidence="1">
    <location>
        <begin position="94"/>
        <end position="111"/>
    </location>
</feature>
<dbReference type="Proteomes" id="UP000240527">
    <property type="component" value="Chromosome"/>
</dbReference>
<evidence type="ECO:0000313" key="2">
    <source>
        <dbReference type="EMBL" id="AVQ01974.1"/>
    </source>
</evidence>
<keyword evidence="3" id="KW-1185">Reference proteome</keyword>
<accession>A0ABM6TFQ2</accession>
<feature type="region of interest" description="Disordered" evidence="1">
    <location>
        <begin position="84"/>
        <end position="123"/>
    </location>
</feature>
<organism evidence="2 3">
    <name type="scientific">Caulobacter segnis</name>
    <dbReference type="NCBI Taxonomy" id="88688"/>
    <lineage>
        <taxon>Bacteria</taxon>
        <taxon>Pseudomonadati</taxon>
        <taxon>Pseudomonadota</taxon>
        <taxon>Alphaproteobacteria</taxon>
        <taxon>Caulobacterales</taxon>
        <taxon>Caulobacteraceae</taxon>
        <taxon>Caulobacter</taxon>
    </lineage>
</organism>